<evidence type="ECO:0000313" key="2">
    <source>
        <dbReference type="EMBL" id="OQD69890.1"/>
    </source>
</evidence>
<dbReference type="EMBL" id="MDYM01000002">
    <property type="protein sequence ID" value="OQD69890.1"/>
    <property type="molecule type" value="Genomic_DNA"/>
</dbReference>
<protein>
    <submittedName>
        <fullName evidence="2">Uncharacterized protein</fullName>
    </submittedName>
</protein>
<sequence>MIVATGFLAAGAGYLLWKRPASKGEDYKDGSPKDVTVGEQPKGTPEESTEGDNVEA</sequence>
<dbReference type="OrthoDB" id="4369400at2759"/>
<organism evidence="2 3">
    <name type="scientific">Penicillium polonicum</name>
    <dbReference type="NCBI Taxonomy" id="60169"/>
    <lineage>
        <taxon>Eukaryota</taxon>
        <taxon>Fungi</taxon>
        <taxon>Dikarya</taxon>
        <taxon>Ascomycota</taxon>
        <taxon>Pezizomycotina</taxon>
        <taxon>Eurotiomycetes</taxon>
        <taxon>Eurotiomycetidae</taxon>
        <taxon>Eurotiales</taxon>
        <taxon>Aspergillaceae</taxon>
        <taxon>Penicillium</taxon>
    </lineage>
</organism>
<name>A0A1V6NZ26_PENPO</name>
<reference evidence="3" key="1">
    <citation type="journal article" date="2017" name="Nat. Microbiol.">
        <title>Global analysis of biosynthetic gene clusters reveals vast potential of secondary metabolite production in Penicillium species.</title>
        <authorList>
            <person name="Nielsen J.C."/>
            <person name="Grijseels S."/>
            <person name="Prigent S."/>
            <person name="Ji B."/>
            <person name="Dainat J."/>
            <person name="Nielsen K.F."/>
            <person name="Frisvad J.C."/>
            <person name="Workman M."/>
            <person name="Nielsen J."/>
        </authorList>
    </citation>
    <scope>NUCLEOTIDE SEQUENCE [LARGE SCALE GENOMIC DNA]</scope>
    <source>
        <strain evidence="3">IBT 4502</strain>
    </source>
</reference>
<feature type="compositionally biased region" description="Acidic residues" evidence="1">
    <location>
        <begin position="47"/>
        <end position="56"/>
    </location>
</feature>
<dbReference type="Proteomes" id="UP000191408">
    <property type="component" value="Unassembled WGS sequence"/>
</dbReference>
<evidence type="ECO:0000256" key="1">
    <source>
        <dbReference type="SAM" id="MobiDB-lite"/>
    </source>
</evidence>
<keyword evidence="3" id="KW-1185">Reference proteome</keyword>
<proteinExistence type="predicted"/>
<gene>
    <name evidence="2" type="ORF">PENPOL_c002G04220</name>
</gene>
<dbReference type="AlphaFoldDB" id="A0A1V6NZ26"/>
<comment type="caution">
    <text evidence="2">The sequence shown here is derived from an EMBL/GenBank/DDBJ whole genome shotgun (WGS) entry which is preliminary data.</text>
</comment>
<accession>A0A1V6NZ26</accession>
<feature type="region of interest" description="Disordered" evidence="1">
    <location>
        <begin position="21"/>
        <end position="56"/>
    </location>
</feature>
<evidence type="ECO:0000313" key="3">
    <source>
        <dbReference type="Proteomes" id="UP000191408"/>
    </source>
</evidence>
<feature type="compositionally biased region" description="Basic and acidic residues" evidence="1">
    <location>
        <begin position="22"/>
        <end position="32"/>
    </location>
</feature>